<dbReference type="EMBL" id="KK198760">
    <property type="protein sequence ID" value="KCW60476.1"/>
    <property type="molecule type" value="Genomic_DNA"/>
</dbReference>
<accession>A0A059B3N5</accession>
<proteinExistence type="predicted"/>
<sequence>MKTITNQRGTLKQTAMCCHIVIELHMKRRRKLTLTRTKVIAIVLTSQRPSIFPDEFRSAEVEAVTK</sequence>
<reference evidence="1" key="1">
    <citation type="submission" date="2013-07" db="EMBL/GenBank/DDBJ databases">
        <title>The genome of Eucalyptus grandis.</title>
        <authorList>
            <person name="Schmutz J."/>
            <person name="Hayes R."/>
            <person name="Myburg A."/>
            <person name="Tuskan G."/>
            <person name="Grattapaglia D."/>
            <person name="Rokhsar D.S."/>
        </authorList>
    </citation>
    <scope>NUCLEOTIDE SEQUENCE</scope>
    <source>
        <tissue evidence="1">Leaf extractions</tissue>
    </source>
</reference>
<organism evidence="1">
    <name type="scientific">Eucalyptus grandis</name>
    <name type="common">Flooded gum</name>
    <dbReference type="NCBI Taxonomy" id="71139"/>
    <lineage>
        <taxon>Eukaryota</taxon>
        <taxon>Viridiplantae</taxon>
        <taxon>Streptophyta</taxon>
        <taxon>Embryophyta</taxon>
        <taxon>Tracheophyta</taxon>
        <taxon>Spermatophyta</taxon>
        <taxon>Magnoliopsida</taxon>
        <taxon>eudicotyledons</taxon>
        <taxon>Gunneridae</taxon>
        <taxon>Pentapetalae</taxon>
        <taxon>rosids</taxon>
        <taxon>malvids</taxon>
        <taxon>Myrtales</taxon>
        <taxon>Myrtaceae</taxon>
        <taxon>Myrtoideae</taxon>
        <taxon>Eucalypteae</taxon>
        <taxon>Eucalyptus</taxon>
    </lineage>
</organism>
<protein>
    <submittedName>
        <fullName evidence="1">Uncharacterized protein</fullName>
    </submittedName>
</protein>
<evidence type="ECO:0000313" key="1">
    <source>
        <dbReference type="EMBL" id="KCW60476.1"/>
    </source>
</evidence>
<dbReference type="InParanoid" id="A0A059B3N5"/>
<dbReference type="Gramene" id="KCW60476">
    <property type="protein sequence ID" value="KCW60476"/>
    <property type="gene ID" value="EUGRSUZ_H03205"/>
</dbReference>
<gene>
    <name evidence="1" type="ORF">EUGRSUZ_H03205</name>
</gene>
<name>A0A059B3N5_EUCGR</name>
<dbReference type="AlphaFoldDB" id="A0A059B3N5"/>